<dbReference type="Gene3D" id="3.20.20.490">
    <property type="entry name" value="GxGYxYP glycoside hydrolase, C-terminal domain"/>
    <property type="match status" value="1"/>
</dbReference>
<organism evidence="3 4">
    <name type="scientific">Hyunsoonleella pacifica</name>
    <dbReference type="NCBI Taxonomy" id="1080224"/>
    <lineage>
        <taxon>Bacteria</taxon>
        <taxon>Pseudomonadati</taxon>
        <taxon>Bacteroidota</taxon>
        <taxon>Flavobacteriia</taxon>
        <taxon>Flavobacteriales</taxon>
        <taxon>Flavobacteriaceae</taxon>
    </lineage>
</organism>
<evidence type="ECO:0000259" key="1">
    <source>
        <dbReference type="Pfam" id="PF14323"/>
    </source>
</evidence>
<name>A0A4V2JBE2_9FLAO</name>
<dbReference type="InterPro" id="IPR025832">
    <property type="entry name" value="GxGYxYP_C"/>
</dbReference>
<dbReference type="AlphaFoldDB" id="A0A4V2JBE2"/>
<feature type="domain" description="GxGYxYP putative glycoside hydrolase C-terminal" evidence="1">
    <location>
        <begin position="358"/>
        <end position="583"/>
    </location>
</feature>
<evidence type="ECO:0000259" key="2">
    <source>
        <dbReference type="Pfam" id="PF20958"/>
    </source>
</evidence>
<dbReference type="InterPro" id="IPR038410">
    <property type="entry name" value="GxGYxYP_C_sf"/>
</dbReference>
<dbReference type="EMBL" id="SIRS01000001">
    <property type="protein sequence ID" value="TBN18931.1"/>
    <property type="molecule type" value="Genomic_DNA"/>
</dbReference>
<dbReference type="PANTHER" id="PTHR37321">
    <property type="entry name" value="EXPORTED PROTEIN-RELATED"/>
    <property type="match status" value="1"/>
</dbReference>
<dbReference type="Pfam" id="PF14323">
    <property type="entry name" value="GxGYxYP_C"/>
    <property type="match status" value="1"/>
</dbReference>
<dbReference type="Pfam" id="PF20958">
    <property type="entry name" value="GxGYxYP_N_3rd"/>
    <property type="match status" value="1"/>
</dbReference>
<proteinExistence type="predicted"/>
<feature type="domain" description="GxGYxYP putative glycoside hydrolase third N-terminal" evidence="2">
    <location>
        <begin position="251"/>
        <end position="332"/>
    </location>
</feature>
<comment type="caution">
    <text evidence="3">The sequence shown here is derived from an EMBL/GenBank/DDBJ whole genome shotgun (WGS) entry which is preliminary data.</text>
</comment>
<evidence type="ECO:0000313" key="4">
    <source>
        <dbReference type="Proteomes" id="UP000292372"/>
    </source>
</evidence>
<dbReference type="OrthoDB" id="3799094at2"/>
<dbReference type="RefSeq" id="WP_130935446.1">
    <property type="nucleotide sequence ID" value="NZ_BMEE01000001.1"/>
</dbReference>
<protein>
    <submittedName>
        <fullName evidence="3">Uncharacterized protein</fullName>
    </submittedName>
</protein>
<reference evidence="3 4" key="1">
    <citation type="journal article" date="2015" name="Int. J. Syst. Evol. Microbiol.">
        <title>Hyunsoonleella pacifica sp. nov., isolated from seawater of South Pacific Gyre.</title>
        <authorList>
            <person name="Gao X."/>
            <person name="Zhang Z."/>
            <person name="Dai X."/>
            <person name="Zhang X.H."/>
        </authorList>
    </citation>
    <scope>NUCLEOTIDE SEQUENCE [LARGE SCALE GENOMIC DNA]</scope>
    <source>
        <strain evidence="3 4">SW033</strain>
    </source>
</reference>
<gene>
    <name evidence="3" type="ORF">EYD46_02370</name>
</gene>
<sequence length="638" mass="72834">MICNLISFFLNRNNINTLLVVVMCVTCFQACDKNNKKQKEQINHYINGLDTFKDEGQYWHLEMKIKPKYYWSCTEVVPKPNKNELGHKEQTKGLQYHLLCQSIAGLTNRAVEQGKSDVAIWLHDHGGKESYRLIQKTLDDMEIEEQGKQTGVELATKSYQDDNGVKVNIKDLFNGYVLTDVENNPESNTVATVASHVYNSIIVDVRDKEFFKKSGYKMMYDASKKSTLDAWKEFKDKCSNKALVIMPVGTGELRELAIKNNLFTINLNKEYNNSKSGQNVALFEEILKWLKPGAPIYGWEQGVSEDLFVNKVSEYAHIMMPADWFYNTSLTSLNYEKRQNGKVKVLNPKTINFQEEGKKYISYYLSDGDNVQWMMNGFYSVDYYKHPEVKATKMGFGLPIDNLSMMAPEMLQLLLEKQVPETTIIQTFGGGYNYADLYGQKTDRTKSLNRIADNIAVYMKQHNVKILALMAKDVHSEAAREAYQTYVNANDKLEGILAVQYAPYAGGAGDIMWVTNSKGYDIPVVSVKYAIWNFGNINTEREGNPTFVAQKLNLENLENPFSLISVHAWSRFTDIGDFVNTIEENKLGNVIGAGAAKLSSDKLSEAFKVVSVEELIWRIRMHYKPEQTVKRIKQMEIL</sequence>
<dbReference type="Proteomes" id="UP000292372">
    <property type="component" value="Unassembled WGS sequence"/>
</dbReference>
<evidence type="ECO:0000313" key="3">
    <source>
        <dbReference type="EMBL" id="TBN18931.1"/>
    </source>
</evidence>
<accession>A0A4V2JBE2</accession>
<dbReference type="InterPro" id="IPR048309">
    <property type="entry name" value="GxGYxYP_N_3rd"/>
</dbReference>
<keyword evidence="4" id="KW-1185">Reference proteome</keyword>
<dbReference type="PANTHER" id="PTHR37321:SF1">
    <property type="entry name" value="EXPORTED PROTEIN"/>
    <property type="match status" value="1"/>
</dbReference>